<comment type="subunit">
    <text evidence="3">UreD, UreF and UreG form a complex that acts as a GTP-hydrolysis-dependent molecular chaperone, activating the urease apoprotein by helping to assemble the nickel containing metallocenter of UreC. The UreE protein probably delivers the nickel.</text>
</comment>
<gene>
    <name evidence="3" type="primary">ureD</name>
    <name evidence="4" type="ORF">SAMN05421578_108203</name>
</gene>
<dbReference type="Pfam" id="PF01774">
    <property type="entry name" value="UreD"/>
    <property type="match status" value="1"/>
</dbReference>
<dbReference type="EMBL" id="FTNK01000008">
    <property type="protein sequence ID" value="SIR20176.1"/>
    <property type="molecule type" value="Genomic_DNA"/>
</dbReference>
<reference evidence="4 5" key="1">
    <citation type="submission" date="2017-01" db="EMBL/GenBank/DDBJ databases">
        <authorList>
            <person name="Varghese N."/>
            <person name="Submissions S."/>
        </authorList>
    </citation>
    <scope>NUCLEOTIDE SEQUENCE [LARGE SCALE GENOMIC DNA]</scope>
    <source>
        <strain evidence="4 5">ATCC 23464</strain>
    </source>
</reference>
<evidence type="ECO:0000256" key="2">
    <source>
        <dbReference type="ARBA" id="ARBA00023186"/>
    </source>
</evidence>
<keyword evidence="5" id="KW-1185">Reference proteome</keyword>
<dbReference type="Proteomes" id="UP000186666">
    <property type="component" value="Unassembled WGS sequence"/>
</dbReference>
<name>A0ABY1K3F7_9BACL</name>
<accession>A0ABY1K3F7</accession>
<protein>
    <recommendedName>
        <fullName evidence="3">Urease accessory protein UreD</fullName>
    </recommendedName>
</protein>
<evidence type="ECO:0000256" key="1">
    <source>
        <dbReference type="ARBA" id="ARBA00007177"/>
    </source>
</evidence>
<dbReference type="HAMAP" id="MF_01384">
    <property type="entry name" value="UreD"/>
    <property type="match status" value="1"/>
</dbReference>
<keyword evidence="3" id="KW-0996">Nickel insertion</keyword>
<comment type="function">
    <text evidence="3">Required for maturation of urease via the functional incorporation of the urease nickel metallocenter.</text>
</comment>
<comment type="similarity">
    <text evidence="1 3">Belongs to the UreD family.</text>
</comment>
<evidence type="ECO:0000256" key="3">
    <source>
        <dbReference type="HAMAP-Rule" id="MF_01384"/>
    </source>
</evidence>
<dbReference type="InterPro" id="IPR002669">
    <property type="entry name" value="UreD"/>
</dbReference>
<organism evidence="4 5">
    <name type="scientific">Paenibacillus macquariensis</name>
    <dbReference type="NCBI Taxonomy" id="948756"/>
    <lineage>
        <taxon>Bacteria</taxon>
        <taxon>Bacillati</taxon>
        <taxon>Bacillota</taxon>
        <taxon>Bacilli</taxon>
        <taxon>Bacillales</taxon>
        <taxon>Paenibacillaceae</taxon>
        <taxon>Paenibacillus</taxon>
    </lineage>
</organism>
<comment type="subcellular location">
    <subcellularLocation>
        <location evidence="3">Cytoplasm</location>
    </subcellularLocation>
</comment>
<keyword evidence="2 3" id="KW-0143">Chaperone</keyword>
<dbReference type="RefSeq" id="WP_068579711.1">
    <property type="nucleotide sequence ID" value="NZ_FTNK01000008.1"/>
</dbReference>
<dbReference type="PANTHER" id="PTHR33643">
    <property type="entry name" value="UREASE ACCESSORY PROTEIN D"/>
    <property type="match status" value="1"/>
</dbReference>
<keyword evidence="3" id="KW-0963">Cytoplasm</keyword>
<sequence length="274" mass="31337">MEPWTGYLRLAVQRKKETTIPSEVFHQGALKVTPAIYLDDPQQPCFYLMSFGGGYVGGDRYKLEIHLGEQAQMLLTTQSATKIYKTINRPAMQEMNIVLEKGSYLEYMPDPIIAYEHAKYLQNTIVHMNPGSAMIYGDIITPGWSPDGKWFRYHTLQIKTQVYLEDKLVVFDHLQLRPANDPMEGIGLLEGYTHLGSMIVIGERTDPELIERLSDSLKCCTSSAHIGLSTLMVPGFSLRVLAYSTQEIEKIFRSVQQLIREQWFGKKVTSFRKY</sequence>
<proteinExistence type="inferred from homology"/>
<comment type="caution">
    <text evidence="4">The sequence shown here is derived from an EMBL/GenBank/DDBJ whole genome shotgun (WGS) entry which is preliminary data.</text>
</comment>
<evidence type="ECO:0000313" key="4">
    <source>
        <dbReference type="EMBL" id="SIR20176.1"/>
    </source>
</evidence>
<dbReference type="PANTHER" id="PTHR33643:SF1">
    <property type="entry name" value="UREASE ACCESSORY PROTEIN D"/>
    <property type="match status" value="1"/>
</dbReference>
<evidence type="ECO:0000313" key="5">
    <source>
        <dbReference type="Proteomes" id="UP000186666"/>
    </source>
</evidence>